<dbReference type="SUPFAM" id="SSF52047">
    <property type="entry name" value="RNI-like"/>
    <property type="match status" value="1"/>
</dbReference>
<evidence type="ECO:0000313" key="2">
    <source>
        <dbReference type="Proteomes" id="UP000622797"/>
    </source>
</evidence>
<dbReference type="Proteomes" id="UP000622797">
    <property type="component" value="Unassembled WGS sequence"/>
</dbReference>
<evidence type="ECO:0008006" key="3">
    <source>
        <dbReference type="Google" id="ProtNLM"/>
    </source>
</evidence>
<proteinExistence type="predicted"/>
<dbReference type="AlphaFoldDB" id="A0A8H4UCS7"/>
<keyword evidence="2" id="KW-1185">Reference proteome</keyword>
<accession>A0A8H4UCS7</accession>
<dbReference type="InterPro" id="IPR032675">
    <property type="entry name" value="LRR_dom_sf"/>
</dbReference>
<protein>
    <recommendedName>
        <fullName evidence="3">F-box domain-containing protein</fullName>
    </recommendedName>
</protein>
<dbReference type="OrthoDB" id="5105445at2759"/>
<name>A0A8H4UCS7_9HYPO</name>
<evidence type="ECO:0000313" key="1">
    <source>
        <dbReference type="EMBL" id="KAF4973613.1"/>
    </source>
</evidence>
<dbReference type="EMBL" id="JABEXW010000009">
    <property type="protein sequence ID" value="KAF4973613.1"/>
    <property type="molecule type" value="Genomic_DNA"/>
</dbReference>
<reference evidence="1" key="2">
    <citation type="submission" date="2020-05" db="EMBL/GenBank/DDBJ databases">
        <authorList>
            <person name="Kim H.-S."/>
            <person name="Proctor R.H."/>
            <person name="Brown D.W."/>
        </authorList>
    </citation>
    <scope>NUCLEOTIDE SEQUENCE</scope>
    <source>
        <strain evidence="1">NRRL 20472</strain>
    </source>
</reference>
<organism evidence="1 2">
    <name type="scientific">Fusarium sarcochroum</name>
    <dbReference type="NCBI Taxonomy" id="1208366"/>
    <lineage>
        <taxon>Eukaryota</taxon>
        <taxon>Fungi</taxon>
        <taxon>Dikarya</taxon>
        <taxon>Ascomycota</taxon>
        <taxon>Pezizomycotina</taxon>
        <taxon>Sordariomycetes</taxon>
        <taxon>Hypocreomycetidae</taxon>
        <taxon>Hypocreales</taxon>
        <taxon>Nectriaceae</taxon>
        <taxon>Fusarium</taxon>
        <taxon>Fusarium lateritium species complex</taxon>
    </lineage>
</organism>
<gene>
    <name evidence="1" type="ORF">FSARC_153</name>
</gene>
<comment type="caution">
    <text evidence="1">The sequence shown here is derived from an EMBL/GenBank/DDBJ whole genome shotgun (WGS) entry which is preliminary data.</text>
</comment>
<reference evidence="1" key="1">
    <citation type="journal article" date="2020" name="BMC Genomics">
        <title>Correction to: Identification and distribution of gene clusters required for synthesis of sphingolipid metabolism inhibitors in diverse species of the filamentous fungus Fusarium.</title>
        <authorList>
            <person name="Kim H.S."/>
            <person name="Lohmar J.M."/>
            <person name="Busman M."/>
            <person name="Brown D.W."/>
            <person name="Naumann T.A."/>
            <person name="Divon H.H."/>
            <person name="Lysoe E."/>
            <person name="Uhlig S."/>
            <person name="Proctor R.H."/>
        </authorList>
    </citation>
    <scope>NUCLEOTIDE SEQUENCE</scope>
    <source>
        <strain evidence="1">NRRL 20472</strain>
    </source>
</reference>
<sequence>MSTTLGCTAPHIYRLPDEILSNICQFAAEPNPLCKSMQIGIQGFNVSFDAQRYQSTLAMELKVAHVLRLVSRRFSYLATPLLFQRLVLIQDMTDVVRATRPPWNRFISNAKLSELADLGAIMEKLHDIFRSNPGLRRHCKSLCVVYEAAPVDYTYTPDQDDEEDEDEVEEVQQSGSLIHSLALGNDLFSWLTNVTDLHIHVGLHTREMPDFLQALKSMPNLTTLRITGRVEYLGIFDQIATLEPGASLQTLDMSEAMAGDWDYHEINRQKTLRKLQVNELHQHRLKTTSTAPFTRLLAGPGLDAEALTALVAWPKSLERLAYIVDQFRMPSHAAHGSSLQPALDTQKHSLTHLRLVGPYEIGLFGFDLRDFPRLEHLSLCNAIMSNFNQYPRNKTVIPELDAQIFAPRLRSLLWVLPWWRSPTSKARDFFSKKHEKRFRSLLTMALRLREERGDEEWQFERIWVQSVLDAPDPSREKVRRNFEKEMDRLRSLGDEFRSLGIDIRHVPVPEAKDGPEHEELRVFEPRDQVWSWDDNSRFV</sequence>
<dbReference type="Gene3D" id="3.80.10.10">
    <property type="entry name" value="Ribonuclease Inhibitor"/>
    <property type="match status" value="1"/>
</dbReference>